<name>A0A5J4S821_9ZZZZ</name>
<evidence type="ECO:0008006" key="2">
    <source>
        <dbReference type="Google" id="ProtNLM"/>
    </source>
</evidence>
<gene>
    <name evidence="1" type="ORF">EZS27_009994</name>
</gene>
<reference evidence="1" key="1">
    <citation type="submission" date="2019-03" db="EMBL/GenBank/DDBJ databases">
        <title>Single cell metagenomics reveals metabolic interactions within the superorganism composed of flagellate Streblomastix strix and complex community of Bacteroidetes bacteria on its surface.</title>
        <authorList>
            <person name="Treitli S.C."/>
            <person name="Kolisko M."/>
            <person name="Husnik F."/>
            <person name="Keeling P."/>
            <person name="Hampl V."/>
        </authorList>
    </citation>
    <scope>NUCLEOTIDE SEQUENCE</scope>
    <source>
        <strain evidence="1">STM</strain>
    </source>
</reference>
<dbReference type="InterPro" id="IPR035069">
    <property type="entry name" value="TTHA1013/TTHA0281-like"/>
</dbReference>
<evidence type="ECO:0000313" key="1">
    <source>
        <dbReference type="EMBL" id="KAA6342264.1"/>
    </source>
</evidence>
<sequence length="139" mass="15961">MKGLTMKTIKVIIEQAEHNYCAYLEGISGFTTIGSTIEELKANMCEVIKIMKDECEEHNYEFPEELKGEYELLYQMDVKSVLEFYTGIFTKAGLERITGINQKQLWHYASGGRRPRPEQALKIETALHKLGKELLSINL</sequence>
<proteinExistence type="predicted"/>
<comment type="caution">
    <text evidence="1">The sequence shown here is derived from an EMBL/GenBank/DDBJ whole genome shotgun (WGS) entry which is preliminary data.</text>
</comment>
<dbReference type="EMBL" id="SNRY01000337">
    <property type="protein sequence ID" value="KAA6342264.1"/>
    <property type="molecule type" value="Genomic_DNA"/>
</dbReference>
<dbReference type="AlphaFoldDB" id="A0A5J4S821"/>
<organism evidence="1">
    <name type="scientific">termite gut metagenome</name>
    <dbReference type="NCBI Taxonomy" id="433724"/>
    <lineage>
        <taxon>unclassified sequences</taxon>
        <taxon>metagenomes</taxon>
        <taxon>organismal metagenomes</taxon>
    </lineage>
</organism>
<dbReference type="SUPFAM" id="SSF143100">
    <property type="entry name" value="TTHA1013/TTHA0281-like"/>
    <property type="match status" value="1"/>
</dbReference>
<protein>
    <recommendedName>
        <fullName evidence="2">Antitoxin HicB</fullName>
    </recommendedName>
</protein>
<accession>A0A5J4S821</accession>
<dbReference type="Gene3D" id="3.30.160.250">
    <property type="match status" value="1"/>
</dbReference>